<comment type="similarity">
    <text evidence="1">Belongs to the sigma-70 factor family. ECF subfamily.</text>
</comment>
<dbReference type="SUPFAM" id="SSF88946">
    <property type="entry name" value="Sigma2 domain of RNA polymerase sigma factors"/>
    <property type="match status" value="1"/>
</dbReference>
<dbReference type="Gene3D" id="1.10.1740.10">
    <property type="match status" value="1"/>
</dbReference>
<dbReference type="GO" id="GO:0003677">
    <property type="term" value="F:DNA binding"/>
    <property type="evidence" value="ECO:0007669"/>
    <property type="project" value="InterPro"/>
</dbReference>
<dbReference type="InterPro" id="IPR014284">
    <property type="entry name" value="RNA_pol_sigma-70_dom"/>
</dbReference>
<dbReference type="GO" id="GO:0016987">
    <property type="term" value="F:sigma factor activity"/>
    <property type="evidence" value="ECO:0007669"/>
    <property type="project" value="UniProtKB-KW"/>
</dbReference>
<dbReference type="PANTHER" id="PTHR43133:SF63">
    <property type="entry name" value="RNA POLYMERASE SIGMA FACTOR FECI-RELATED"/>
    <property type="match status" value="1"/>
</dbReference>
<reference evidence="7" key="1">
    <citation type="submission" date="2021-08" db="EMBL/GenBank/DDBJ databases">
        <title>Genome of a novel bacterium of the phylum Verrucomicrobia, Oleiharenicola sp. KSB-15.</title>
        <authorList>
            <person name="Chung J.-H."/>
            <person name="Ahn J.-H."/>
            <person name="Yoon Y."/>
            <person name="Kim D.-Y."/>
            <person name="An S.-H."/>
            <person name="Park I."/>
            <person name="Yeon J."/>
        </authorList>
    </citation>
    <scope>NUCLEOTIDE SEQUENCE</scope>
    <source>
        <strain evidence="7">KSB-15</strain>
    </source>
</reference>
<dbReference type="Gene3D" id="1.10.10.10">
    <property type="entry name" value="Winged helix-like DNA-binding domain superfamily/Winged helix DNA-binding domain"/>
    <property type="match status" value="1"/>
</dbReference>
<proteinExistence type="inferred from homology"/>
<evidence type="ECO:0000256" key="4">
    <source>
        <dbReference type="ARBA" id="ARBA00023163"/>
    </source>
</evidence>
<dbReference type="Pfam" id="PF08281">
    <property type="entry name" value="Sigma70_r4_2"/>
    <property type="match status" value="1"/>
</dbReference>
<dbReference type="CDD" id="cd06171">
    <property type="entry name" value="Sigma70_r4"/>
    <property type="match status" value="1"/>
</dbReference>
<dbReference type="SUPFAM" id="SSF88659">
    <property type="entry name" value="Sigma3 and sigma4 domains of RNA polymerase sigma factors"/>
    <property type="match status" value="1"/>
</dbReference>
<dbReference type="InterPro" id="IPR039425">
    <property type="entry name" value="RNA_pol_sigma-70-like"/>
</dbReference>
<accession>A0A8F9TWK2</accession>
<dbReference type="GO" id="GO:0006352">
    <property type="term" value="P:DNA-templated transcription initiation"/>
    <property type="evidence" value="ECO:0007669"/>
    <property type="project" value="InterPro"/>
</dbReference>
<evidence type="ECO:0000259" key="5">
    <source>
        <dbReference type="Pfam" id="PF04542"/>
    </source>
</evidence>
<evidence type="ECO:0000313" key="8">
    <source>
        <dbReference type="Proteomes" id="UP000825051"/>
    </source>
</evidence>
<dbReference type="RefSeq" id="WP_220165646.1">
    <property type="nucleotide sequence ID" value="NZ_CP080507.1"/>
</dbReference>
<dbReference type="InterPro" id="IPR013324">
    <property type="entry name" value="RNA_pol_sigma_r3/r4-like"/>
</dbReference>
<evidence type="ECO:0000313" key="7">
    <source>
        <dbReference type="EMBL" id="QYM80446.1"/>
    </source>
</evidence>
<dbReference type="AlphaFoldDB" id="A0A8F9TWK2"/>
<keyword evidence="4" id="KW-0804">Transcription</keyword>
<feature type="domain" description="RNA polymerase sigma factor 70 region 4 type 2" evidence="6">
    <location>
        <begin position="133"/>
        <end position="178"/>
    </location>
</feature>
<evidence type="ECO:0000259" key="6">
    <source>
        <dbReference type="Pfam" id="PF08281"/>
    </source>
</evidence>
<dbReference type="PANTHER" id="PTHR43133">
    <property type="entry name" value="RNA POLYMERASE ECF-TYPE SIGMA FACTO"/>
    <property type="match status" value="1"/>
</dbReference>
<keyword evidence="3" id="KW-0731">Sigma factor</keyword>
<keyword evidence="8" id="KW-1185">Reference proteome</keyword>
<dbReference type="EMBL" id="CP080507">
    <property type="protein sequence ID" value="QYM80446.1"/>
    <property type="molecule type" value="Genomic_DNA"/>
</dbReference>
<dbReference type="Pfam" id="PF04542">
    <property type="entry name" value="Sigma70_r2"/>
    <property type="match status" value="1"/>
</dbReference>
<protein>
    <submittedName>
        <fullName evidence="7">Sigma-70 family RNA polymerase sigma factor</fullName>
    </submittedName>
</protein>
<dbReference type="NCBIfam" id="TIGR02937">
    <property type="entry name" value="sigma70-ECF"/>
    <property type="match status" value="1"/>
</dbReference>
<evidence type="ECO:0000256" key="1">
    <source>
        <dbReference type="ARBA" id="ARBA00010641"/>
    </source>
</evidence>
<evidence type="ECO:0000256" key="3">
    <source>
        <dbReference type="ARBA" id="ARBA00023082"/>
    </source>
</evidence>
<dbReference type="InterPro" id="IPR036388">
    <property type="entry name" value="WH-like_DNA-bd_sf"/>
</dbReference>
<dbReference type="InterPro" id="IPR007627">
    <property type="entry name" value="RNA_pol_sigma70_r2"/>
</dbReference>
<dbReference type="KEGG" id="ole:K0B96_07525"/>
<keyword evidence="2" id="KW-0805">Transcription regulation</keyword>
<name>A0A8F9TWK2_9BACT</name>
<dbReference type="InterPro" id="IPR013249">
    <property type="entry name" value="RNA_pol_sigma70_r4_t2"/>
</dbReference>
<gene>
    <name evidence="7" type="ORF">K0B96_07525</name>
</gene>
<evidence type="ECO:0000256" key="2">
    <source>
        <dbReference type="ARBA" id="ARBA00023015"/>
    </source>
</evidence>
<sequence>MKYLSPVRRLTRELRSRYPVSHFESEQSRWLAEHVQPHEPMLRAWLQSRFGAGSDVDDIVQEAYMRLWRARQNGKVSAPKAFFFAIARNIALDLARHEQIARMDSLAEIDCLSVSDGSEAIPESVARNQELALLTEAIQSLPERCREVFTLRKLYGLSQKEIATRLGISEHTVSAQLTIGLHKCTEFLSRRRSLEERA</sequence>
<dbReference type="Proteomes" id="UP000825051">
    <property type="component" value="Chromosome"/>
</dbReference>
<organism evidence="7 8">
    <name type="scientific">Horticoccus luteus</name>
    <dbReference type="NCBI Taxonomy" id="2862869"/>
    <lineage>
        <taxon>Bacteria</taxon>
        <taxon>Pseudomonadati</taxon>
        <taxon>Verrucomicrobiota</taxon>
        <taxon>Opitutia</taxon>
        <taxon>Opitutales</taxon>
        <taxon>Opitutaceae</taxon>
        <taxon>Horticoccus</taxon>
    </lineage>
</organism>
<feature type="domain" description="RNA polymerase sigma-70 region 2" evidence="5">
    <location>
        <begin position="35"/>
        <end position="99"/>
    </location>
</feature>
<dbReference type="InterPro" id="IPR013325">
    <property type="entry name" value="RNA_pol_sigma_r2"/>
</dbReference>